<name>A0A8T2PBI7_9TELE</name>
<dbReference type="PANTHER" id="PTHR46940:SF1">
    <property type="entry name" value="NKAP DOMAIN CONTAINING 1"/>
    <property type="match status" value="1"/>
</dbReference>
<evidence type="ECO:0000256" key="1">
    <source>
        <dbReference type="SAM" id="MobiDB-lite"/>
    </source>
</evidence>
<gene>
    <name evidence="2" type="ORF">JZ751_002317</name>
</gene>
<dbReference type="OrthoDB" id="10055694at2759"/>
<feature type="compositionally biased region" description="Basic residues" evidence="1">
    <location>
        <begin position="211"/>
        <end position="221"/>
    </location>
</feature>
<feature type="compositionally biased region" description="Basic residues" evidence="1">
    <location>
        <begin position="123"/>
        <end position="144"/>
    </location>
</feature>
<proteinExistence type="predicted"/>
<reference evidence="2" key="1">
    <citation type="thesis" date="2021" institute="BYU ScholarsArchive" country="Provo, UT, USA">
        <title>Applications of and Algorithms for Genome Assembly and Genomic Analyses with an Emphasis on Marine Teleosts.</title>
        <authorList>
            <person name="Pickett B.D."/>
        </authorList>
    </citation>
    <scope>NUCLEOTIDE SEQUENCE</scope>
    <source>
        <strain evidence="2">HI-2016</strain>
    </source>
</reference>
<feature type="region of interest" description="Disordered" evidence="1">
    <location>
        <begin position="95"/>
        <end position="256"/>
    </location>
</feature>
<sequence length="256" mass="30447">MSRIPMGKVLLRNVIRHTDAHNKIQEESEMWKLRDMERQAVGDQVVLHRRKSTQNHRGKMHCDRFLEDTPASTQNRGDEREARHWTRKLYDFEASNPNSEKECSDGENLQLRKKRCKTDSRGERHKHSKKSSHKKKKKKEKKKRKAEEQEEEEGGRSGRSSSSERSNGKRHRRQRKSGKSKHKRKKKERAKGRKEESSSQNSDSDDEKERRVRRPRKRHRKAGSDSESHAQEEPHRKKRKDWKATNEENSEESSED</sequence>
<dbReference type="EMBL" id="JAFBMS010000011">
    <property type="protein sequence ID" value="KAG9348581.1"/>
    <property type="molecule type" value="Genomic_DNA"/>
</dbReference>
<dbReference type="AlphaFoldDB" id="A0A8T2PBI7"/>
<evidence type="ECO:0000313" key="3">
    <source>
        <dbReference type="Proteomes" id="UP000824540"/>
    </source>
</evidence>
<evidence type="ECO:0000313" key="2">
    <source>
        <dbReference type="EMBL" id="KAG9348581.1"/>
    </source>
</evidence>
<feature type="compositionally biased region" description="Basic residues" evidence="1">
    <location>
        <begin position="168"/>
        <end position="192"/>
    </location>
</feature>
<dbReference type="PANTHER" id="PTHR46940">
    <property type="entry name" value="NKAP DOMAIN-CONTAINING 1"/>
    <property type="match status" value="1"/>
</dbReference>
<dbReference type="InterPro" id="IPR043407">
    <property type="entry name" value="Nkap_D1"/>
</dbReference>
<protein>
    <submittedName>
        <fullName evidence="2">Uncharacterized protein</fullName>
    </submittedName>
</protein>
<comment type="caution">
    <text evidence="2">The sequence shown here is derived from an EMBL/GenBank/DDBJ whole genome shotgun (WGS) entry which is preliminary data.</text>
</comment>
<organism evidence="2 3">
    <name type="scientific">Albula glossodonta</name>
    <name type="common">roundjaw bonefish</name>
    <dbReference type="NCBI Taxonomy" id="121402"/>
    <lineage>
        <taxon>Eukaryota</taxon>
        <taxon>Metazoa</taxon>
        <taxon>Chordata</taxon>
        <taxon>Craniata</taxon>
        <taxon>Vertebrata</taxon>
        <taxon>Euteleostomi</taxon>
        <taxon>Actinopterygii</taxon>
        <taxon>Neopterygii</taxon>
        <taxon>Teleostei</taxon>
        <taxon>Albuliformes</taxon>
        <taxon>Albulidae</taxon>
        <taxon>Albula</taxon>
    </lineage>
</organism>
<feature type="compositionally biased region" description="Basic and acidic residues" evidence="1">
    <location>
        <begin position="222"/>
        <end position="235"/>
    </location>
</feature>
<accession>A0A8T2PBI7</accession>
<dbReference type="Proteomes" id="UP000824540">
    <property type="component" value="Unassembled WGS sequence"/>
</dbReference>
<keyword evidence="3" id="KW-1185">Reference proteome</keyword>